<dbReference type="PANTHER" id="PTHR18952:SF228">
    <property type="entry name" value="CARBONIC ANHYDRASE-RELATED PROTEIN A, ISOFORM B"/>
    <property type="match status" value="1"/>
</dbReference>
<evidence type="ECO:0000259" key="2">
    <source>
        <dbReference type="PROSITE" id="PS51144"/>
    </source>
</evidence>
<dbReference type="PANTHER" id="PTHR18952">
    <property type="entry name" value="CARBONIC ANHYDRASE"/>
    <property type="match status" value="1"/>
</dbReference>
<evidence type="ECO:0000313" key="3">
    <source>
        <dbReference type="EMBL" id="CAI6352341.1"/>
    </source>
</evidence>
<keyword evidence="4" id="KW-1185">Reference proteome</keyword>
<evidence type="ECO:0000313" key="4">
    <source>
        <dbReference type="Proteomes" id="UP001160148"/>
    </source>
</evidence>
<comment type="similarity">
    <text evidence="1">Belongs to the alpha-carbonic anhydrase family.</text>
</comment>
<dbReference type="CDD" id="cd03121">
    <property type="entry name" value="alpha_CARP_X_XI_like"/>
    <property type="match status" value="1"/>
</dbReference>
<dbReference type="SUPFAM" id="SSF51069">
    <property type="entry name" value="Carbonic anhydrase"/>
    <property type="match status" value="1"/>
</dbReference>
<name>A0AAV0W946_9HEMI</name>
<accession>A0AAV0W946</accession>
<dbReference type="GO" id="GO:0004089">
    <property type="term" value="F:carbonate dehydratase activity"/>
    <property type="evidence" value="ECO:0007669"/>
    <property type="project" value="InterPro"/>
</dbReference>
<protein>
    <recommendedName>
        <fullName evidence="2">Alpha-carbonic anhydrase domain-containing protein</fullName>
    </recommendedName>
</protein>
<dbReference type="PROSITE" id="PS51144">
    <property type="entry name" value="ALPHA_CA_2"/>
    <property type="match status" value="1"/>
</dbReference>
<organism evidence="3 4">
    <name type="scientific">Macrosiphum euphorbiae</name>
    <name type="common">potato aphid</name>
    <dbReference type="NCBI Taxonomy" id="13131"/>
    <lineage>
        <taxon>Eukaryota</taxon>
        <taxon>Metazoa</taxon>
        <taxon>Ecdysozoa</taxon>
        <taxon>Arthropoda</taxon>
        <taxon>Hexapoda</taxon>
        <taxon>Insecta</taxon>
        <taxon>Pterygota</taxon>
        <taxon>Neoptera</taxon>
        <taxon>Paraneoptera</taxon>
        <taxon>Hemiptera</taxon>
        <taxon>Sternorrhyncha</taxon>
        <taxon>Aphidomorpha</taxon>
        <taxon>Aphidoidea</taxon>
        <taxon>Aphididae</taxon>
        <taxon>Macrosiphini</taxon>
        <taxon>Macrosiphum</taxon>
    </lineage>
</organism>
<gene>
    <name evidence="3" type="ORF">MEUPH1_LOCUS8596</name>
</gene>
<dbReference type="InterPro" id="IPR041878">
    <property type="entry name" value="Alpha_CARP_X/XI"/>
</dbReference>
<comment type="caution">
    <text evidence="3">The sequence shown here is derived from an EMBL/GenBank/DDBJ whole genome shotgun (WGS) entry which is preliminary data.</text>
</comment>
<dbReference type="InterPro" id="IPR036398">
    <property type="entry name" value="CA_dom_sf"/>
</dbReference>
<dbReference type="Proteomes" id="UP001160148">
    <property type="component" value="Unassembled WGS sequence"/>
</dbReference>
<dbReference type="Pfam" id="PF00194">
    <property type="entry name" value="Carb_anhydrase"/>
    <property type="match status" value="1"/>
</dbReference>
<dbReference type="GO" id="GO:0008270">
    <property type="term" value="F:zinc ion binding"/>
    <property type="evidence" value="ECO:0007669"/>
    <property type="project" value="InterPro"/>
</dbReference>
<dbReference type="InterPro" id="IPR001148">
    <property type="entry name" value="CA_dom"/>
</dbReference>
<dbReference type="GO" id="GO:0006730">
    <property type="term" value="P:one-carbon metabolic process"/>
    <property type="evidence" value="ECO:0007669"/>
    <property type="project" value="TreeGrafter"/>
</dbReference>
<proteinExistence type="inferred from homology"/>
<reference evidence="3 4" key="1">
    <citation type="submission" date="2023-01" db="EMBL/GenBank/DDBJ databases">
        <authorList>
            <person name="Whitehead M."/>
        </authorList>
    </citation>
    <scope>NUCLEOTIDE SEQUENCE [LARGE SCALE GENOMIC DNA]</scope>
</reference>
<dbReference type="AlphaFoldDB" id="A0AAV0W946"/>
<sequence length="385" mass="44572">MWASYTPTLQSCAVVRHTNHVVSTLASWLQTRRPGLYRVARNLYLRNRIAPHDFVMISNSIKLLVLHFGLVLAFGNWGVQASWDEWWTYDGISGPKYWGVLNPLWKLCSIGKRQSPIDIDPDKLLFDPFLKNLHIDKDKVSGTIENTGQSLVFRVDKESKYVLNITEGPLTYRYQFQEFYIHFGTDNNLGSEHKIQGYSFPAEIQLYGYNTDLYSNMSEAQMKSQGIVGVSLMVQIGQTTNSEFQMVTNEFGKLLYKGSLRTIKDISIREMLPDIKYYMTYEGSTTHPGCWETTVWIVLNKPIYITRREMYHLRKLSQGSVEHPKAPLGNNSRPTQDLRERTVRTNINFAQRTEADPQGKTCKLNMHKNMYYKANDWTSDSLYQI</sequence>
<dbReference type="Gene3D" id="3.10.200.10">
    <property type="entry name" value="Alpha carbonic anhydrase"/>
    <property type="match status" value="1"/>
</dbReference>
<evidence type="ECO:0000256" key="1">
    <source>
        <dbReference type="ARBA" id="ARBA00010718"/>
    </source>
</evidence>
<dbReference type="EMBL" id="CARXXK010000001">
    <property type="protein sequence ID" value="CAI6352341.1"/>
    <property type="molecule type" value="Genomic_DNA"/>
</dbReference>
<dbReference type="SMART" id="SM01057">
    <property type="entry name" value="Carb_anhydrase"/>
    <property type="match status" value="1"/>
</dbReference>
<feature type="domain" description="Alpha-carbonic anhydrase" evidence="2">
    <location>
        <begin position="85"/>
        <end position="347"/>
    </location>
</feature>
<dbReference type="InterPro" id="IPR023561">
    <property type="entry name" value="Carbonic_anhydrase_a-class"/>
</dbReference>